<proteinExistence type="predicted"/>
<dbReference type="InterPro" id="IPR023214">
    <property type="entry name" value="HAD_sf"/>
</dbReference>
<keyword evidence="2" id="KW-1185">Reference proteome</keyword>
<keyword evidence="1" id="KW-0378">Hydrolase</keyword>
<dbReference type="InterPro" id="IPR036412">
    <property type="entry name" value="HAD-like_sf"/>
</dbReference>
<dbReference type="InterPro" id="IPR023198">
    <property type="entry name" value="PGP-like_dom2"/>
</dbReference>
<organism evidence="1 2">
    <name type="scientific">Mycoplana rhizolycopersici</name>
    <dbReference type="NCBI Taxonomy" id="2746702"/>
    <lineage>
        <taxon>Bacteria</taxon>
        <taxon>Pseudomonadati</taxon>
        <taxon>Pseudomonadota</taxon>
        <taxon>Alphaproteobacteria</taxon>
        <taxon>Hyphomicrobiales</taxon>
        <taxon>Rhizobiaceae</taxon>
        <taxon>Mycoplana</taxon>
    </lineage>
</organism>
<dbReference type="EMBL" id="JABXYK010000009">
    <property type="protein sequence ID" value="NVP56782.1"/>
    <property type="molecule type" value="Genomic_DNA"/>
</dbReference>
<gene>
    <name evidence="1" type="ORF">HV823_16120</name>
</gene>
<sequence>MVDGRDVDTQTFPTFGQTFDAFLFDMDGTLINSIAATERVWGNWARKHGLDVEAFLPTMHGRRGIDTITALNLPGVDPRAEALEVERGEIEDVEGVVAIDGAIAFLAALPADRWAIVTSAPIALARRRLEAAGIALPQTIVTAEDVKTGKPSPEGYLLAASRLGVDPARCLVFEDVEAGVKAGERAGAGVVVVTATHAEEPVTGHPSIASYRQLRLSVDASGVLTLAPAVTS</sequence>
<dbReference type="Proteomes" id="UP000659172">
    <property type="component" value="Unassembled WGS sequence"/>
</dbReference>
<name>A0ABX2QGC9_9HYPH</name>
<dbReference type="SFLD" id="SFLDG01129">
    <property type="entry name" value="C1.5:_HAD__Beta-PGM__Phosphata"/>
    <property type="match status" value="1"/>
</dbReference>
<dbReference type="Pfam" id="PF00702">
    <property type="entry name" value="Hydrolase"/>
    <property type="match status" value="1"/>
</dbReference>
<dbReference type="NCBIfam" id="TIGR01509">
    <property type="entry name" value="HAD-SF-IA-v3"/>
    <property type="match status" value="1"/>
</dbReference>
<evidence type="ECO:0000313" key="2">
    <source>
        <dbReference type="Proteomes" id="UP000659172"/>
    </source>
</evidence>
<dbReference type="GO" id="GO:0016787">
    <property type="term" value="F:hydrolase activity"/>
    <property type="evidence" value="ECO:0007669"/>
    <property type="project" value="UniProtKB-KW"/>
</dbReference>
<dbReference type="Gene3D" id="1.10.150.240">
    <property type="entry name" value="Putative phosphatase, domain 2"/>
    <property type="match status" value="1"/>
</dbReference>
<dbReference type="SUPFAM" id="SSF56784">
    <property type="entry name" value="HAD-like"/>
    <property type="match status" value="1"/>
</dbReference>
<dbReference type="InterPro" id="IPR006439">
    <property type="entry name" value="HAD-SF_hydro_IA"/>
</dbReference>
<reference evidence="1 2" key="1">
    <citation type="submission" date="2020-06" db="EMBL/GenBank/DDBJ databases">
        <title>Rhizobium sp.nov. isolated from the tomato plant.</title>
        <authorList>
            <person name="Thin K.K."/>
            <person name="Zhang X."/>
            <person name="He S."/>
        </authorList>
    </citation>
    <scope>NUCLEOTIDE SEQUENCE [LARGE SCALE GENOMIC DNA]</scope>
    <source>
        <strain evidence="1 2">DBTS2</strain>
    </source>
</reference>
<dbReference type="PANTHER" id="PTHR43481:SF4">
    <property type="entry name" value="GLYCEROL-1-PHOSPHATE PHOSPHOHYDROLASE 1-RELATED"/>
    <property type="match status" value="1"/>
</dbReference>
<dbReference type="InterPro" id="IPR051806">
    <property type="entry name" value="HAD-like_SPP"/>
</dbReference>
<comment type="caution">
    <text evidence="1">The sequence shown here is derived from an EMBL/GenBank/DDBJ whole genome shotgun (WGS) entry which is preliminary data.</text>
</comment>
<dbReference type="Gene3D" id="3.40.50.1000">
    <property type="entry name" value="HAD superfamily/HAD-like"/>
    <property type="match status" value="1"/>
</dbReference>
<dbReference type="PANTHER" id="PTHR43481">
    <property type="entry name" value="FRUCTOSE-1-PHOSPHATE PHOSPHATASE"/>
    <property type="match status" value="1"/>
</dbReference>
<accession>A0ABX2QGC9</accession>
<evidence type="ECO:0000313" key="1">
    <source>
        <dbReference type="EMBL" id="NVP56782.1"/>
    </source>
</evidence>
<protein>
    <submittedName>
        <fullName evidence="1">HAD-IA family hydrolase</fullName>
    </submittedName>
</protein>
<dbReference type="RefSeq" id="WP_176950749.1">
    <property type="nucleotide sequence ID" value="NZ_JABXYK010000009.1"/>
</dbReference>
<dbReference type="SFLD" id="SFLDS00003">
    <property type="entry name" value="Haloacid_Dehalogenase"/>
    <property type="match status" value="1"/>
</dbReference>